<proteinExistence type="predicted"/>
<dbReference type="RefSeq" id="WP_394512980.1">
    <property type="nucleotide sequence ID" value="NZ_JBIGHX010000007.1"/>
</dbReference>
<keyword evidence="2" id="KW-1185">Reference proteome</keyword>
<evidence type="ECO:0000313" key="2">
    <source>
        <dbReference type="Proteomes" id="UP001606302"/>
    </source>
</evidence>
<protein>
    <recommendedName>
        <fullName evidence="3">Lipoprotein</fullName>
    </recommendedName>
</protein>
<organism evidence="1 2">
    <name type="scientific">Pelomonas lactea</name>
    <dbReference type="NCBI Taxonomy" id="3299030"/>
    <lineage>
        <taxon>Bacteria</taxon>
        <taxon>Pseudomonadati</taxon>
        <taxon>Pseudomonadota</taxon>
        <taxon>Betaproteobacteria</taxon>
        <taxon>Burkholderiales</taxon>
        <taxon>Sphaerotilaceae</taxon>
        <taxon>Roseateles</taxon>
    </lineage>
</organism>
<reference evidence="1 2" key="1">
    <citation type="submission" date="2024-08" db="EMBL/GenBank/DDBJ databases">
        <authorList>
            <person name="Lu H."/>
        </authorList>
    </citation>
    <scope>NUCLEOTIDE SEQUENCE [LARGE SCALE GENOMIC DNA]</scope>
    <source>
        <strain evidence="1 2">DXS20W</strain>
    </source>
</reference>
<evidence type="ECO:0008006" key="3">
    <source>
        <dbReference type="Google" id="ProtNLM"/>
    </source>
</evidence>
<gene>
    <name evidence="1" type="ORF">ACG04Q_19630</name>
</gene>
<accession>A0ABW7GPA8</accession>
<dbReference type="Proteomes" id="UP001606302">
    <property type="component" value="Unassembled WGS sequence"/>
</dbReference>
<comment type="caution">
    <text evidence="1">The sequence shown here is derived from an EMBL/GenBank/DDBJ whole genome shotgun (WGS) entry which is preliminary data.</text>
</comment>
<dbReference type="EMBL" id="JBIGHX010000007">
    <property type="protein sequence ID" value="MFG6463795.1"/>
    <property type="molecule type" value="Genomic_DNA"/>
</dbReference>
<sequence>MIRHHLASATAFIAVVGMTGCASVQHQPISTEALAKLDGKTVATTQYATPDFTAFTAGKAAFALLGAAAMISEGNEIVKTNGVEDPAIAISAELLKKLTAAKAVKGTPAKGVQPSDNAAALVAANPEAQYILDYKTLNWMFNYYPTDWSHYKVTYVGRLRLIDAATKTVIAESACNSVQGDDKNPPTKDQLLADKAALLKSHLAKAGSACVDVLAKDVLKI</sequence>
<name>A0ABW7GPA8_9BURK</name>
<dbReference type="PROSITE" id="PS51257">
    <property type="entry name" value="PROKAR_LIPOPROTEIN"/>
    <property type="match status" value="1"/>
</dbReference>
<evidence type="ECO:0000313" key="1">
    <source>
        <dbReference type="EMBL" id="MFG6463795.1"/>
    </source>
</evidence>